<proteinExistence type="predicted"/>
<dbReference type="AlphaFoldDB" id="A0A5S5CW36"/>
<organism evidence="1 2">
    <name type="scientific">Blastococcus xanthinilyticus</name>
    <dbReference type="NCBI Taxonomy" id="1564164"/>
    <lineage>
        <taxon>Bacteria</taxon>
        <taxon>Bacillati</taxon>
        <taxon>Actinomycetota</taxon>
        <taxon>Actinomycetes</taxon>
        <taxon>Geodermatophilales</taxon>
        <taxon>Geodermatophilaceae</taxon>
        <taxon>Blastococcus</taxon>
    </lineage>
</organism>
<dbReference type="RefSeq" id="WP_166533461.1">
    <property type="nucleotide sequence ID" value="NZ_VNHW01000007.1"/>
</dbReference>
<keyword evidence="2" id="KW-1185">Reference proteome</keyword>
<gene>
    <name evidence="1" type="ORF">BD833_107138</name>
</gene>
<evidence type="ECO:0000313" key="1">
    <source>
        <dbReference type="EMBL" id="TYP87198.1"/>
    </source>
</evidence>
<sequence length="60" mass="6089">MTTLALVASAWVALALPVGVLLGRGIRTADQREQVAGSPVPDFIPAEVVASVAAGQHPRG</sequence>
<protein>
    <submittedName>
        <fullName evidence="1">Uncharacterized protein</fullName>
    </submittedName>
</protein>
<evidence type="ECO:0000313" key="2">
    <source>
        <dbReference type="Proteomes" id="UP000322499"/>
    </source>
</evidence>
<dbReference type="EMBL" id="VNHW01000007">
    <property type="protein sequence ID" value="TYP87198.1"/>
    <property type="molecule type" value="Genomic_DNA"/>
</dbReference>
<accession>A0A5S5CW36</accession>
<reference evidence="1 2" key="1">
    <citation type="submission" date="2019-07" db="EMBL/GenBank/DDBJ databases">
        <title>Genomic Encyclopedia of Archaeal and Bacterial Type Strains, Phase II (KMG-II): from individual species to whole genera.</title>
        <authorList>
            <person name="Goeker M."/>
        </authorList>
    </citation>
    <scope>NUCLEOTIDE SEQUENCE [LARGE SCALE GENOMIC DNA]</scope>
    <source>
        <strain evidence="1 2">DSM 46842</strain>
    </source>
</reference>
<comment type="caution">
    <text evidence="1">The sequence shown here is derived from an EMBL/GenBank/DDBJ whole genome shotgun (WGS) entry which is preliminary data.</text>
</comment>
<name>A0A5S5CW36_9ACTN</name>
<dbReference type="Proteomes" id="UP000322499">
    <property type="component" value="Unassembled WGS sequence"/>
</dbReference>